<evidence type="ECO:0000313" key="3">
    <source>
        <dbReference type="RefSeq" id="XP_022752221.1"/>
    </source>
</evidence>
<feature type="region of interest" description="Disordered" evidence="1">
    <location>
        <begin position="1"/>
        <end position="33"/>
    </location>
</feature>
<accession>A0A6P5ZIL3</accession>
<proteinExistence type="predicted"/>
<keyword evidence="2" id="KW-1185">Reference proteome</keyword>
<dbReference type="AlphaFoldDB" id="A0A6P5ZIL3"/>
<dbReference type="Proteomes" id="UP000515121">
    <property type="component" value="Unplaced"/>
</dbReference>
<protein>
    <submittedName>
        <fullName evidence="3">Uncharacterized protein LOC111300909</fullName>
    </submittedName>
</protein>
<dbReference type="PANTHER" id="PTHR47076">
    <property type="entry name" value="NHL DOMAIN PROTEIN"/>
    <property type="match status" value="1"/>
</dbReference>
<gene>
    <name evidence="3" type="primary">LOC111300909</name>
</gene>
<dbReference type="OrthoDB" id="1934748at2759"/>
<evidence type="ECO:0000256" key="1">
    <source>
        <dbReference type="SAM" id="MobiDB-lite"/>
    </source>
</evidence>
<name>A0A6P5ZIL3_DURZI</name>
<feature type="compositionally biased region" description="Basic and acidic residues" evidence="1">
    <location>
        <begin position="23"/>
        <end position="33"/>
    </location>
</feature>
<evidence type="ECO:0000313" key="2">
    <source>
        <dbReference type="Proteomes" id="UP000515121"/>
    </source>
</evidence>
<dbReference type="RefSeq" id="XP_022752221.1">
    <property type="nucleotide sequence ID" value="XM_022896486.1"/>
</dbReference>
<sequence>MPPMTASSYNFPSLPAMVTPQEKPTHSSETRPLRDDEYTQDFEEMISSSGCDCLGGLCWWRRSRNEGHGYLLQAGEIRETWLKKKAKKLKEMSEVLTGPKWKNFIRRFSIYGINKKRRSMQFQYDPQSYELNFDEGIHRKVDAGFPDFSARFAAPAGIHKGELGHDKAGF</sequence>
<dbReference type="PANTHER" id="PTHR47076:SF1">
    <property type="entry name" value="NHL DOMAIN PROTEIN"/>
    <property type="match status" value="1"/>
</dbReference>
<dbReference type="KEGG" id="dzi:111300909"/>
<organism evidence="2 3">
    <name type="scientific">Durio zibethinus</name>
    <name type="common">Durian</name>
    <dbReference type="NCBI Taxonomy" id="66656"/>
    <lineage>
        <taxon>Eukaryota</taxon>
        <taxon>Viridiplantae</taxon>
        <taxon>Streptophyta</taxon>
        <taxon>Embryophyta</taxon>
        <taxon>Tracheophyta</taxon>
        <taxon>Spermatophyta</taxon>
        <taxon>Magnoliopsida</taxon>
        <taxon>eudicotyledons</taxon>
        <taxon>Gunneridae</taxon>
        <taxon>Pentapetalae</taxon>
        <taxon>rosids</taxon>
        <taxon>malvids</taxon>
        <taxon>Malvales</taxon>
        <taxon>Malvaceae</taxon>
        <taxon>Helicteroideae</taxon>
        <taxon>Durio</taxon>
    </lineage>
</organism>
<reference evidence="3" key="1">
    <citation type="submission" date="2025-08" db="UniProtKB">
        <authorList>
            <consortium name="RefSeq"/>
        </authorList>
    </citation>
    <scope>IDENTIFICATION</scope>
    <source>
        <tissue evidence="3">Fruit stalk</tissue>
    </source>
</reference>
<dbReference type="GeneID" id="111300909"/>
<feature type="compositionally biased region" description="Polar residues" evidence="1">
    <location>
        <begin position="1"/>
        <end position="11"/>
    </location>
</feature>